<evidence type="ECO:0000256" key="3">
    <source>
        <dbReference type="ARBA" id="ARBA00022692"/>
    </source>
</evidence>
<dbReference type="Proteomes" id="UP000609849">
    <property type="component" value="Unassembled WGS sequence"/>
</dbReference>
<keyword evidence="2" id="KW-1003">Cell membrane</keyword>
<evidence type="ECO:0000256" key="5">
    <source>
        <dbReference type="ARBA" id="ARBA00023136"/>
    </source>
</evidence>
<evidence type="ECO:0000256" key="6">
    <source>
        <dbReference type="SAM" id="Phobius"/>
    </source>
</evidence>
<feature type="transmembrane region" description="Helical" evidence="6">
    <location>
        <begin position="12"/>
        <end position="36"/>
    </location>
</feature>
<dbReference type="InterPro" id="IPR010343">
    <property type="entry name" value="ArAE_1"/>
</dbReference>
<dbReference type="EMBL" id="JACRWE010000004">
    <property type="protein sequence ID" value="MBC5997028.1"/>
    <property type="molecule type" value="Genomic_DNA"/>
</dbReference>
<organism evidence="7 8">
    <name type="scientific">Romboutsia faecis</name>
    <dbReference type="NCBI Taxonomy" id="2764597"/>
    <lineage>
        <taxon>Bacteria</taxon>
        <taxon>Bacillati</taxon>
        <taxon>Bacillota</taxon>
        <taxon>Clostridia</taxon>
        <taxon>Peptostreptococcales</taxon>
        <taxon>Peptostreptococcaceae</taxon>
        <taxon>Romboutsia</taxon>
    </lineage>
</organism>
<evidence type="ECO:0000256" key="1">
    <source>
        <dbReference type="ARBA" id="ARBA00004651"/>
    </source>
</evidence>
<keyword evidence="4 6" id="KW-1133">Transmembrane helix</keyword>
<protein>
    <submittedName>
        <fullName evidence="7">FUSC family protein</fullName>
    </submittedName>
</protein>
<evidence type="ECO:0000256" key="4">
    <source>
        <dbReference type="ARBA" id="ARBA00022989"/>
    </source>
</evidence>
<evidence type="ECO:0000313" key="8">
    <source>
        <dbReference type="Proteomes" id="UP000609849"/>
    </source>
</evidence>
<sequence length="289" mass="32595">MKFKLGMRNIKSGIAVMLCCILGQYIIENLFFAVVACAISVQGTVKGSVKAGLGRVKGTMLGGLIGYLTVLIKPGDPILCGLGVMAVIYGCTALKSPGLVVSLVTFSAIHLGNIGTIDPAYYAIHRVIDTSMGVVFGVAVNCLFARPDYFENTMNEFIKMEKLSKEFIKLRIINNEHFDIEKYGLAFNKLESVYSKFLDELDFTKNNINTDQLEESIGVCEQIYFHMKSIELLEKKLYLNKKNYKVLKKFYRGEDFDWEIDDTKSPVFNFHLEKIIEKIDQLNSLNNFK</sequence>
<keyword evidence="3 6" id="KW-0812">Transmembrane</keyword>
<evidence type="ECO:0000256" key="2">
    <source>
        <dbReference type="ARBA" id="ARBA00022475"/>
    </source>
</evidence>
<comment type="subcellular location">
    <subcellularLocation>
        <location evidence="1">Cell membrane</location>
        <topology evidence="1">Multi-pass membrane protein</topology>
    </subcellularLocation>
</comment>
<comment type="caution">
    <text evidence="7">The sequence shown here is derived from an EMBL/GenBank/DDBJ whole genome shotgun (WGS) entry which is preliminary data.</text>
</comment>
<accession>A0ABR7JQJ0</accession>
<dbReference type="Pfam" id="PF06081">
    <property type="entry name" value="ArAE_1"/>
    <property type="match status" value="1"/>
</dbReference>
<evidence type="ECO:0000313" key="7">
    <source>
        <dbReference type="EMBL" id="MBC5997028.1"/>
    </source>
</evidence>
<proteinExistence type="predicted"/>
<reference evidence="7 8" key="1">
    <citation type="submission" date="2020-08" db="EMBL/GenBank/DDBJ databases">
        <authorList>
            <person name="Liu C."/>
            <person name="Sun Q."/>
        </authorList>
    </citation>
    <scope>NUCLEOTIDE SEQUENCE [LARGE SCALE GENOMIC DNA]</scope>
    <source>
        <strain evidence="7 8">NSJ-18</strain>
    </source>
</reference>
<name>A0ABR7JQJ0_9FIRM</name>
<gene>
    <name evidence="7" type="ORF">H8923_09660</name>
</gene>
<keyword evidence="5 6" id="KW-0472">Membrane</keyword>
<keyword evidence="8" id="KW-1185">Reference proteome</keyword>
<dbReference type="RefSeq" id="WP_153972237.1">
    <property type="nucleotide sequence ID" value="NZ_JACRWE010000004.1"/>
</dbReference>